<dbReference type="PROSITE" id="PS00134">
    <property type="entry name" value="TRYPSIN_HIS"/>
    <property type="match status" value="1"/>
</dbReference>
<evidence type="ECO:0000256" key="8">
    <source>
        <dbReference type="ARBA" id="ARBA00023157"/>
    </source>
</evidence>
<protein>
    <recommendedName>
        <fullName evidence="11">Peptidase S1 domain-containing protein</fullName>
    </recommendedName>
</protein>
<evidence type="ECO:0000313" key="12">
    <source>
        <dbReference type="EMBL" id="CAH1155302.1"/>
    </source>
</evidence>
<dbReference type="PANTHER" id="PTHR24260:SF143">
    <property type="entry name" value="SERINE PROTEASE GD-LIKE PROTEIN"/>
    <property type="match status" value="1"/>
</dbReference>
<dbReference type="PROSITE" id="PS50240">
    <property type="entry name" value="TRYPSIN_DOM"/>
    <property type="match status" value="1"/>
</dbReference>
<dbReference type="SUPFAM" id="SSF50494">
    <property type="entry name" value="Trypsin-like serine proteases"/>
    <property type="match status" value="1"/>
</dbReference>
<evidence type="ECO:0000256" key="7">
    <source>
        <dbReference type="ARBA" id="ARBA00023145"/>
    </source>
</evidence>
<feature type="region of interest" description="Disordered" evidence="9">
    <location>
        <begin position="169"/>
        <end position="223"/>
    </location>
</feature>
<keyword evidence="4 10" id="KW-0732">Signal</keyword>
<reference evidence="12" key="2">
    <citation type="submission" date="2022-10" db="EMBL/GenBank/DDBJ databases">
        <authorList>
            <consortium name="ENA_rothamsted_submissions"/>
            <consortium name="culmorum"/>
            <person name="King R."/>
        </authorList>
    </citation>
    <scope>NUCLEOTIDE SEQUENCE</scope>
</reference>
<keyword evidence="13" id="KW-1185">Reference proteome</keyword>
<dbReference type="GO" id="GO:0004252">
    <property type="term" value="F:serine-type endopeptidase activity"/>
    <property type="evidence" value="ECO:0007669"/>
    <property type="project" value="InterPro"/>
</dbReference>
<dbReference type="Pfam" id="PF00089">
    <property type="entry name" value="Trypsin"/>
    <property type="match status" value="1"/>
</dbReference>
<evidence type="ECO:0000259" key="11">
    <source>
        <dbReference type="PROSITE" id="PS50240"/>
    </source>
</evidence>
<gene>
    <name evidence="12" type="ORF">PHAECO_LOCUS5986</name>
</gene>
<comment type="subcellular location">
    <subcellularLocation>
        <location evidence="1">Secreted</location>
    </subcellularLocation>
</comment>
<feature type="domain" description="Peptidase S1" evidence="11">
    <location>
        <begin position="322"/>
        <end position="573"/>
    </location>
</feature>
<accession>A0A9P0DIU7</accession>
<dbReference type="InterPro" id="IPR031986">
    <property type="entry name" value="GD_N"/>
</dbReference>
<feature type="chain" id="PRO_5040461870" description="Peptidase S1 domain-containing protein" evidence="10">
    <location>
        <begin position="28"/>
        <end position="573"/>
    </location>
</feature>
<dbReference type="CDD" id="cd00190">
    <property type="entry name" value="Tryp_SPc"/>
    <property type="match status" value="1"/>
</dbReference>
<feature type="signal peptide" evidence="10">
    <location>
        <begin position="1"/>
        <end position="27"/>
    </location>
</feature>
<evidence type="ECO:0000256" key="4">
    <source>
        <dbReference type="ARBA" id="ARBA00022729"/>
    </source>
</evidence>
<dbReference type="InterPro" id="IPR009003">
    <property type="entry name" value="Peptidase_S1_PA"/>
</dbReference>
<dbReference type="InterPro" id="IPR051333">
    <property type="entry name" value="CLIP_Serine_Protease"/>
</dbReference>
<evidence type="ECO:0000256" key="2">
    <source>
        <dbReference type="ARBA" id="ARBA00022525"/>
    </source>
</evidence>
<evidence type="ECO:0000256" key="1">
    <source>
        <dbReference type="ARBA" id="ARBA00004613"/>
    </source>
</evidence>
<dbReference type="Pfam" id="PF16030">
    <property type="entry name" value="GD_N"/>
    <property type="match status" value="1"/>
</dbReference>
<evidence type="ECO:0000256" key="6">
    <source>
        <dbReference type="ARBA" id="ARBA00022825"/>
    </source>
</evidence>
<dbReference type="PANTHER" id="PTHR24260">
    <property type="match status" value="1"/>
</dbReference>
<dbReference type="FunFam" id="2.40.10.10:FF:000146">
    <property type="entry name" value="Serine protease 53"/>
    <property type="match status" value="1"/>
</dbReference>
<evidence type="ECO:0000256" key="10">
    <source>
        <dbReference type="SAM" id="SignalP"/>
    </source>
</evidence>
<sequence length="573" mass="63627">MLAGTDAGYTGAIISLFFLTMMTRAVSQSLESPCPDIFNYRYDRQGNLYGEVQIKGARSDTLQLNVELSIGNIIEHDYNGNIELTQPKEQVLQDMLNFEPVVYKVQFPMWRVIPPKITKIKVDGSLICSGPPRIPTNLVPVITTVNLFHTIKVDISPLMSFTNSPPENSIFYEEEAPSSDSDGAVRRVQGGQLGGRGKPPPPKRNRFRFNPVAPPDPTKIYRGNPFLGTPSVDHYRPGGIFGQLDEMPYRFNPTSTQPPIQEEEQSDSSYEVSHRKDDFSPAHPGTNFSPQQIVPKDNVPPNKNRGPYGDICGRPILTNSLISNGDAVPRGAFPWLGALYRSKPSGFLYICSASLISDRHVVTAAHCVKNQDSKVLKPQELVVILGKLNLQRWGRYAEGEKMIEPESVSVHPDHKDSSADADIAVLVLSETVQFSKYVLPLCLWVENTDLRNIVGTEGIVVGWGKDLNGVLMTNEPKQTKLPIVSQEICLRSSYEFLHVTSNRTFCAGFRNGNGPCNGDSGSGFIINRNGRWTLRGVVSMSLKDINTRSCDLSNYVVFTDASKYLDWLISFIK</sequence>
<proteinExistence type="predicted"/>
<keyword evidence="2" id="KW-0964">Secreted</keyword>
<keyword evidence="3" id="KW-0645">Protease</keyword>
<dbReference type="GO" id="GO:0005576">
    <property type="term" value="C:extracellular region"/>
    <property type="evidence" value="ECO:0007669"/>
    <property type="project" value="UniProtKB-SubCell"/>
</dbReference>
<organism evidence="12 13">
    <name type="scientific">Phaedon cochleariae</name>
    <name type="common">Mustard beetle</name>
    <dbReference type="NCBI Taxonomy" id="80249"/>
    <lineage>
        <taxon>Eukaryota</taxon>
        <taxon>Metazoa</taxon>
        <taxon>Ecdysozoa</taxon>
        <taxon>Arthropoda</taxon>
        <taxon>Hexapoda</taxon>
        <taxon>Insecta</taxon>
        <taxon>Pterygota</taxon>
        <taxon>Neoptera</taxon>
        <taxon>Endopterygota</taxon>
        <taxon>Coleoptera</taxon>
        <taxon>Polyphaga</taxon>
        <taxon>Cucujiformia</taxon>
        <taxon>Chrysomeloidea</taxon>
        <taxon>Chrysomelidae</taxon>
        <taxon>Chrysomelinae</taxon>
        <taxon>Chrysomelini</taxon>
        <taxon>Phaedon</taxon>
    </lineage>
</organism>
<reference evidence="12" key="1">
    <citation type="submission" date="2022-01" db="EMBL/GenBank/DDBJ databases">
        <authorList>
            <person name="King R."/>
        </authorList>
    </citation>
    <scope>NUCLEOTIDE SEQUENCE</scope>
</reference>
<keyword evidence="5" id="KW-0378">Hydrolase</keyword>
<feature type="region of interest" description="Disordered" evidence="9">
    <location>
        <begin position="243"/>
        <end position="305"/>
    </location>
</feature>
<dbReference type="Proteomes" id="UP001153737">
    <property type="component" value="Chromosome 2"/>
</dbReference>
<keyword evidence="7" id="KW-0865">Zymogen</keyword>
<evidence type="ECO:0000313" key="13">
    <source>
        <dbReference type="Proteomes" id="UP001153737"/>
    </source>
</evidence>
<keyword evidence="8" id="KW-1015">Disulfide bond</keyword>
<dbReference type="InterPro" id="IPR001254">
    <property type="entry name" value="Trypsin_dom"/>
</dbReference>
<keyword evidence="6" id="KW-0720">Serine protease</keyword>
<evidence type="ECO:0000256" key="9">
    <source>
        <dbReference type="SAM" id="MobiDB-lite"/>
    </source>
</evidence>
<dbReference type="InterPro" id="IPR018114">
    <property type="entry name" value="TRYPSIN_HIS"/>
</dbReference>
<dbReference type="SMART" id="SM00020">
    <property type="entry name" value="Tryp_SPc"/>
    <property type="match status" value="1"/>
</dbReference>
<dbReference type="PRINTS" id="PR00722">
    <property type="entry name" value="CHYMOTRYPSIN"/>
</dbReference>
<dbReference type="OrthoDB" id="238681at2759"/>
<dbReference type="GO" id="GO:0006508">
    <property type="term" value="P:proteolysis"/>
    <property type="evidence" value="ECO:0007669"/>
    <property type="project" value="UniProtKB-KW"/>
</dbReference>
<dbReference type="InterPro" id="IPR043504">
    <property type="entry name" value="Peptidase_S1_PA_chymotrypsin"/>
</dbReference>
<evidence type="ECO:0000256" key="5">
    <source>
        <dbReference type="ARBA" id="ARBA00022801"/>
    </source>
</evidence>
<name>A0A9P0DIU7_PHACE</name>
<dbReference type="Gene3D" id="2.40.10.10">
    <property type="entry name" value="Trypsin-like serine proteases"/>
    <property type="match status" value="1"/>
</dbReference>
<evidence type="ECO:0000256" key="3">
    <source>
        <dbReference type="ARBA" id="ARBA00022670"/>
    </source>
</evidence>
<dbReference type="EMBL" id="OU896708">
    <property type="protein sequence ID" value="CAH1155302.1"/>
    <property type="molecule type" value="Genomic_DNA"/>
</dbReference>
<dbReference type="InterPro" id="IPR001314">
    <property type="entry name" value="Peptidase_S1A"/>
</dbReference>
<dbReference type="AlphaFoldDB" id="A0A9P0DIU7"/>